<evidence type="ECO:0000256" key="2">
    <source>
        <dbReference type="ARBA" id="ARBA00022676"/>
    </source>
</evidence>
<keyword evidence="2" id="KW-0328">Glycosyltransferase</keyword>
<dbReference type="GO" id="GO:0015020">
    <property type="term" value="F:glucuronosyltransferase activity"/>
    <property type="evidence" value="ECO:0007669"/>
    <property type="project" value="InterPro"/>
</dbReference>
<reference evidence="6" key="1">
    <citation type="submission" date="2021-03" db="EMBL/GenBank/DDBJ databases">
        <authorList>
            <person name="Li Z."/>
            <person name="Yang C."/>
        </authorList>
    </citation>
    <scope>NUCLEOTIDE SEQUENCE</scope>
    <source>
        <strain evidence="6">Dzin_1.0</strain>
        <tissue evidence="6">Leaf</tissue>
    </source>
</reference>
<dbReference type="EMBL" id="JAGGNH010000004">
    <property type="protein sequence ID" value="KAJ0976058.1"/>
    <property type="molecule type" value="Genomic_DNA"/>
</dbReference>
<dbReference type="Pfam" id="PF02485">
    <property type="entry name" value="Branch"/>
    <property type="match status" value="1"/>
</dbReference>
<evidence type="ECO:0000313" key="7">
    <source>
        <dbReference type="Proteomes" id="UP001085076"/>
    </source>
</evidence>
<evidence type="ECO:0000256" key="5">
    <source>
        <dbReference type="ARBA" id="ARBA00023180"/>
    </source>
</evidence>
<dbReference type="InterPro" id="IPR044610">
    <property type="entry name" value="GLCAT14A/B/C"/>
</dbReference>
<keyword evidence="4" id="KW-0472">Membrane</keyword>
<comment type="caution">
    <text evidence="6">The sequence shown here is derived from an EMBL/GenBank/DDBJ whole genome shotgun (WGS) entry which is preliminary data.</text>
</comment>
<evidence type="ECO:0000256" key="1">
    <source>
        <dbReference type="ARBA" id="ARBA00004606"/>
    </source>
</evidence>
<accession>A0A9D5CPA5</accession>
<organism evidence="6 7">
    <name type="scientific">Dioscorea zingiberensis</name>
    <dbReference type="NCBI Taxonomy" id="325984"/>
    <lineage>
        <taxon>Eukaryota</taxon>
        <taxon>Viridiplantae</taxon>
        <taxon>Streptophyta</taxon>
        <taxon>Embryophyta</taxon>
        <taxon>Tracheophyta</taxon>
        <taxon>Spermatophyta</taxon>
        <taxon>Magnoliopsida</taxon>
        <taxon>Liliopsida</taxon>
        <taxon>Dioscoreales</taxon>
        <taxon>Dioscoreaceae</taxon>
        <taxon>Dioscorea</taxon>
    </lineage>
</organism>
<dbReference type="PANTHER" id="PTHR45719:SF9">
    <property type="entry name" value="CORE-2_I-BRANCHING BETA-1,6-N-ACETYLGLUCOSAMINYLTRANSFERASE FAMILY PROTEIN"/>
    <property type="match status" value="1"/>
</dbReference>
<dbReference type="AlphaFoldDB" id="A0A9D5CPA5"/>
<evidence type="ECO:0000256" key="3">
    <source>
        <dbReference type="ARBA" id="ARBA00022679"/>
    </source>
</evidence>
<evidence type="ECO:0000313" key="6">
    <source>
        <dbReference type="EMBL" id="KAJ0976058.1"/>
    </source>
</evidence>
<protein>
    <submittedName>
        <fullName evidence="6">Uncharacterized protein</fullName>
    </submittedName>
</protein>
<gene>
    <name evidence="6" type="ORF">J5N97_018023</name>
</gene>
<dbReference type="Proteomes" id="UP001085076">
    <property type="component" value="Miscellaneous, Linkage group lg04"/>
</dbReference>
<dbReference type="PANTHER" id="PTHR45719">
    <property type="entry name" value="GLYCOSYLTRANSFERASE"/>
    <property type="match status" value="1"/>
</dbReference>
<dbReference type="InterPro" id="IPR003406">
    <property type="entry name" value="Glyco_trans_14"/>
</dbReference>
<proteinExistence type="predicted"/>
<keyword evidence="7" id="KW-1185">Reference proteome</keyword>
<name>A0A9D5CPA5_9LILI</name>
<evidence type="ECO:0000256" key="4">
    <source>
        <dbReference type="ARBA" id="ARBA00023136"/>
    </source>
</evidence>
<comment type="subcellular location">
    <subcellularLocation>
        <location evidence="1">Membrane</location>
        <topology evidence="1">Single-pass type II membrane protein</topology>
    </subcellularLocation>
</comment>
<keyword evidence="5" id="KW-0325">Glycoprotein</keyword>
<dbReference type="OrthoDB" id="2019572at2759"/>
<sequence>MRKNGSVHSGRAFSDRRWLLPFFASLLVSLSLCLATIFGLFSPSYYGESLSFDLISFSSLEESDGYFEESESKMSVDLSLDSEPEAPRIAYLITGTKGDSLRMRRTLQAIYHPRNQYILHLDLEAPPRERIDLSMYVKDDPMFSEVENVRVIVKANLVTYKGPTMIACTLHAIAILLKEKVKWDWFINLSASDYPLMTQDDLLHVFASLPRDLNFIEHTQSTGWKVNQRARPIIIDPGLYLSKKFDIFVTGERRELPAAFKLFTGSAWVMLTRPFLEYCIWGWENLPRTILMYYVNFVSSPEGYFHTVICNSNEFQNTTISHDLHYIAWDNPPKQHPRSLTIKDFSKMVKSGAPFARKFAKNDPVLDKIDSELLGRSEGRFTPGAWCIGEPHNGADPCSFRGNDTVFRPGPGAERLTELMQKLLSSEFRNTSCTDHSFDKTKMSENTFCTSSVV</sequence>
<reference evidence="6" key="2">
    <citation type="journal article" date="2022" name="Hortic Res">
        <title>The genome of Dioscorea zingiberensis sheds light on the biosynthesis, origin and evolution of the medicinally important diosgenin saponins.</title>
        <authorList>
            <person name="Li Y."/>
            <person name="Tan C."/>
            <person name="Li Z."/>
            <person name="Guo J."/>
            <person name="Li S."/>
            <person name="Chen X."/>
            <person name="Wang C."/>
            <person name="Dai X."/>
            <person name="Yang H."/>
            <person name="Song W."/>
            <person name="Hou L."/>
            <person name="Xu J."/>
            <person name="Tong Z."/>
            <person name="Xu A."/>
            <person name="Yuan X."/>
            <person name="Wang W."/>
            <person name="Yang Q."/>
            <person name="Chen L."/>
            <person name="Sun Z."/>
            <person name="Wang K."/>
            <person name="Pan B."/>
            <person name="Chen J."/>
            <person name="Bao Y."/>
            <person name="Liu F."/>
            <person name="Qi X."/>
            <person name="Gang D.R."/>
            <person name="Wen J."/>
            <person name="Li J."/>
        </authorList>
    </citation>
    <scope>NUCLEOTIDE SEQUENCE</scope>
    <source>
        <strain evidence="6">Dzin_1.0</strain>
    </source>
</reference>
<dbReference type="GO" id="GO:0016020">
    <property type="term" value="C:membrane"/>
    <property type="evidence" value="ECO:0007669"/>
    <property type="project" value="UniProtKB-SubCell"/>
</dbReference>
<keyword evidence="3" id="KW-0808">Transferase</keyword>